<dbReference type="AlphaFoldDB" id="A0AA46TKI9"/>
<dbReference type="InterPro" id="IPR051612">
    <property type="entry name" value="Teichoic_Acid_Biosynth"/>
</dbReference>
<dbReference type="InterPro" id="IPR007554">
    <property type="entry name" value="Glycerophosphate_synth"/>
</dbReference>
<keyword evidence="5" id="KW-0777">Teichoic acid biosynthesis</keyword>
<keyword evidence="3" id="KW-1003">Cell membrane</keyword>
<evidence type="ECO:0000256" key="3">
    <source>
        <dbReference type="ARBA" id="ARBA00022475"/>
    </source>
</evidence>
<dbReference type="GO" id="GO:0047355">
    <property type="term" value="F:CDP-glycerol glycerophosphotransferase activity"/>
    <property type="evidence" value="ECO:0007669"/>
    <property type="project" value="InterPro"/>
</dbReference>
<dbReference type="PANTHER" id="PTHR37316">
    <property type="entry name" value="TEICHOIC ACID GLYCEROL-PHOSPHATE PRIMASE"/>
    <property type="match status" value="1"/>
</dbReference>
<gene>
    <name evidence="8" type="ORF">L0C25_07915</name>
</gene>
<keyword evidence="6" id="KW-0472">Membrane</keyword>
<evidence type="ECO:0000256" key="5">
    <source>
        <dbReference type="ARBA" id="ARBA00022944"/>
    </source>
</evidence>
<dbReference type="InterPro" id="IPR001173">
    <property type="entry name" value="Glyco_trans_2-like"/>
</dbReference>
<accession>A0AA46TKI9</accession>
<dbReference type="SUPFAM" id="SSF53448">
    <property type="entry name" value="Nucleotide-diphospho-sugar transferases"/>
    <property type="match status" value="1"/>
</dbReference>
<reference evidence="8" key="1">
    <citation type="submission" date="2022-01" db="EMBL/GenBank/DDBJ databases">
        <title>Nocardioidaceae gen. sp. A5X3R13.</title>
        <authorList>
            <person name="Lopez Marin M.A."/>
            <person name="Uhlik O."/>
        </authorList>
    </citation>
    <scope>NUCLEOTIDE SEQUENCE</scope>
    <source>
        <strain evidence="8">A5X3R13</strain>
    </source>
</reference>
<dbReference type="Pfam" id="PF00535">
    <property type="entry name" value="Glycos_transf_2"/>
    <property type="match status" value="1"/>
</dbReference>
<dbReference type="RefSeq" id="WP_271635934.1">
    <property type="nucleotide sequence ID" value="NZ_CP094970.1"/>
</dbReference>
<comment type="subcellular location">
    <subcellularLocation>
        <location evidence="1">Cell membrane</location>
        <topology evidence="1">Peripheral membrane protein</topology>
    </subcellularLocation>
</comment>
<evidence type="ECO:0000256" key="2">
    <source>
        <dbReference type="ARBA" id="ARBA00010488"/>
    </source>
</evidence>
<evidence type="ECO:0000256" key="6">
    <source>
        <dbReference type="ARBA" id="ARBA00023136"/>
    </source>
</evidence>
<dbReference type="SUPFAM" id="SSF53756">
    <property type="entry name" value="UDP-Glycosyltransferase/glycogen phosphorylase"/>
    <property type="match status" value="1"/>
</dbReference>
<sequence>MSSRIPRAGATARAMARRMPHPVRRRLTLALHRSPIGRRMGRDAPFVSVVVAATGSHAPFLAECLDSIREQTRGEFEVVVVPYGDGEQCAEIAATYGEGDWRFDLAPPAAGYGAALNVGVRHTHGEFLAFTGAADTLPPDALERLVGSLERTGSDFAVGALADAAPEKHLIRSEHARAHRRERLSVEFADAPDALVDLHEGNRLFRRRFWRGAGLAFPETETGPVSLPIMRAYARARGFDLLSAVTYRWTKRGDGVPFGYLIPAAHGLREWRTAERAIRAELERHGSADAIDAWLYAVLDIGLRPYVGDVERLDKQEWAVLRDTATELSERASDAVWSRVRPEARVATWLAAHGMRTHLETFVAQRWFENGQHPTYVRDGVVYARLPHADADELEIPAQCFAMTERDVRAVVSVQRLNWSARALQLDLFGYVRFVETADRPPEVEVALVRGDERLALDSQVTADPVVTRHAAQPYQNYDNGAIHATVALDALAGCARGEWMLEVTLTADGITRTIGAIELSWQGSAAALRSHADATVAVAPRWDADGGLVFEVSDPIEEPVRSEPRGGFVIEDVTLDGTVVDLVATCPGEPSVALESGGRRLDGVVTPDGDARVRVRFDMTLDAWSLGRRPAPTGAYHVRCTLDGEAVAAEFAGGLLDDLPRDHVDSTYRMRLRRSPHGAPVVELGVPLGPGEQGSYAQARLQQEYAGEHKIDEHAVYLQAYAGQSATDSPLAIHQALRRERPDLTLYWGVVDHAQWVPEGGVPLLMRSRAWYDVLATAAYVVSNIDFERWFVRRPGQRVLQTYHGVPSKTMGIGLWREKRFTPLRIEQQLARTSYLWDALLTPTPEVNRYYRDAFRYQGTILDRGYPRDDALASDRADEIRAAVRERLGIGDAQTAVLYAPTWRDDVATGYRSAPFVRHLDVESATRQLGDAYVVLVRGHRFHAPTGGAGGNVIDVTSYPEINDLILASDAAVLDYSSLRFDYAVTRKPMVFCVPDLDEYAGGVRGFLYDFRETAPGPLVDDTDGVVGQLRRLEELVAEHADAYDRFNATYNRWQDGRSAERVVDAFFT</sequence>
<evidence type="ECO:0000256" key="4">
    <source>
        <dbReference type="ARBA" id="ARBA00022679"/>
    </source>
</evidence>
<keyword evidence="9" id="KW-1185">Reference proteome</keyword>
<evidence type="ECO:0000256" key="1">
    <source>
        <dbReference type="ARBA" id="ARBA00004202"/>
    </source>
</evidence>
<dbReference type="CDD" id="cd00761">
    <property type="entry name" value="Glyco_tranf_GTA_type"/>
    <property type="match status" value="1"/>
</dbReference>
<dbReference type="Gene3D" id="3.40.50.12580">
    <property type="match status" value="1"/>
</dbReference>
<dbReference type="GO" id="GO:0005886">
    <property type="term" value="C:plasma membrane"/>
    <property type="evidence" value="ECO:0007669"/>
    <property type="project" value="UniProtKB-SubCell"/>
</dbReference>
<dbReference type="InterPro" id="IPR043148">
    <property type="entry name" value="TagF_C"/>
</dbReference>
<evidence type="ECO:0000313" key="9">
    <source>
        <dbReference type="Proteomes" id="UP001164390"/>
    </source>
</evidence>
<keyword evidence="4" id="KW-0808">Transferase</keyword>
<dbReference type="Pfam" id="PF04464">
    <property type="entry name" value="Glyphos_transf"/>
    <property type="match status" value="1"/>
</dbReference>
<dbReference type="PANTHER" id="PTHR37316:SF3">
    <property type="entry name" value="TEICHOIC ACID GLYCEROL-PHOSPHATE TRANSFERASE"/>
    <property type="match status" value="1"/>
</dbReference>
<dbReference type="Gene3D" id="3.90.550.10">
    <property type="entry name" value="Spore Coat Polysaccharide Biosynthesis Protein SpsA, Chain A"/>
    <property type="match status" value="1"/>
</dbReference>
<evidence type="ECO:0000259" key="7">
    <source>
        <dbReference type="Pfam" id="PF00535"/>
    </source>
</evidence>
<dbReference type="Gene3D" id="3.40.50.11820">
    <property type="match status" value="1"/>
</dbReference>
<protein>
    <submittedName>
        <fullName evidence="8">Bifunctional glycosyltransferase family 2 protein/CDP-glycerol:glycerophosphate glycerophosphotransferase</fullName>
    </submittedName>
</protein>
<comment type="similarity">
    <text evidence="2">Belongs to the CDP-glycerol glycerophosphotransferase family.</text>
</comment>
<feature type="domain" description="Glycosyltransferase 2-like" evidence="7">
    <location>
        <begin position="48"/>
        <end position="208"/>
    </location>
</feature>
<dbReference type="InterPro" id="IPR043149">
    <property type="entry name" value="TagF_N"/>
</dbReference>
<dbReference type="GO" id="GO:0019350">
    <property type="term" value="P:teichoic acid biosynthetic process"/>
    <property type="evidence" value="ECO:0007669"/>
    <property type="project" value="UniProtKB-KW"/>
</dbReference>
<dbReference type="KEGG" id="sgrg:L0C25_07915"/>
<dbReference type="EMBL" id="CP094970">
    <property type="protein sequence ID" value="UYM06991.1"/>
    <property type="molecule type" value="Genomic_DNA"/>
</dbReference>
<name>A0AA46TKI9_9ACTN</name>
<dbReference type="Proteomes" id="UP001164390">
    <property type="component" value="Chromosome"/>
</dbReference>
<dbReference type="InterPro" id="IPR029044">
    <property type="entry name" value="Nucleotide-diphossugar_trans"/>
</dbReference>
<proteinExistence type="inferred from homology"/>
<evidence type="ECO:0000313" key="8">
    <source>
        <dbReference type="EMBL" id="UYM06991.1"/>
    </source>
</evidence>
<organism evidence="8 9">
    <name type="scientific">Solicola gregarius</name>
    <dbReference type="NCBI Taxonomy" id="2908642"/>
    <lineage>
        <taxon>Bacteria</taxon>
        <taxon>Bacillati</taxon>
        <taxon>Actinomycetota</taxon>
        <taxon>Actinomycetes</taxon>
        <taxon>Propionibacteriales</taxon>
        <taxon>Nocardioidaceae</taxon>
        <taxon>Solicola</taxon>
    </lineage>
</organism>